<evidence type="ECO:0000313" key="4">
    <source>
        <dbReference type="Proteomes" id="UP000546162"/>
    </source>
</evidence>
<dbReference type="Gene3D" id="2.130.10.130">
    <property type="entry name" value="Integrin alpha, N-terminal"/>
    <property type="match status" value="2"/>
</dbReference>
<organism evidence="3 4">
    <name type="scientific">Actinoplanes octamycinicus</name>
    <dbReference type="NCBI Taxonomy" id="135948"/>
    <lineage>
        <taxon>Bacteria</taxon>
        <taxon>Bacillati</taxon>
        <taxon>Actinomycetota</taxon>
        <taxon>Actinomycetes</taxon>
        <taxon>Micromonosporales</taxon>
        <taxon>Micromonosporaceae</taxon>
        <taxon>Actinoplanes</taxon>
    </lineage>
</organism>
<reference evidence="3 4" key="1">
    <citation type="submission" date="2020-08" db="EMBL/GenBank/DDBJ databases">
        <title>Sequencing the genomes of 1000 actinobacteria strains.</title>
        <authorList>
            <person name="Klenk H.-P."/>
        </authorList>
    </citation>
    <scope>NUCLEOTIDE SEQUENCE [LARGE SCALE GENOMIC DNA]</scope>
    <source>
        <strain evidence="3 4">DSM 45809</strain>
    </source>
</reference>
<dbReference type="EMBL" id="JACHNB010000001">
    <property type="protein sequence ID" value="MBB4741456.1"/>
    <property type="molecule type" value="Genomic_DNA"/>
</dbReference>
<accession>A0A7W7GZZ8</accession>
<evidence type="ECO:0008006" key="5">
    <source>
        <dbReference type="Google" id="ProtNLM"/>
    </source>
</evidence>
<dbReference type="AlphaFoldDB" id="A0A7W7GZZ8"/>
<comment type="caution">
    <text evidence="3">The sequence shown here is derived from an EMBL/GenBank/DDBJ whole genome shotgun (WGS) entry which is preliminary data.</text>
</comment>
<protein>
    <recommendedName>
        <fullName evidence="5">VCBS repeat protein</fullName>
    </recommendedName>
</protein>
<gene>
    <name evidence="3" type="ORF">BJY16_004915</name>
</gene>
<keyword evidence="1" id="KW-0732">Signal</keyword>
<keyword evidence="4" id="KW-1185">Reference proteome</keyword>
<dbReference type="PANTHER" id="PTHR44103:SF1">
    <property type="entry name" value="PROPROTEIN CONVERTASE P"/>
    <property type="match status" value="1"/>
</dbReference>
<evidence type="ECO:0000256" key="1">
    <source>
        <dbReference type="ARBA" id="ARBA00022729"/>
    </source>
</evidence>
<evidence type="ECO:0000256" key="2">
    <source>
        <dbReference type="SAM" id="MobiDB-lite"/>
    </source>
</evidence>
<dbReference type="PANTHER" id="PTHR44103">
    <property type="entry name" value="PROPROTEIN CONVERTASE P"/>
    <property type="match status" value="1"/>
</dbReference>
<dbReference type="InterPro" id="IPR028994">
    <property type="entry name" value="Integrin_alpha_N"/>
</dbReference>
<sequence>MQQLLALQPGTVNGGIYANKSGYHNTRAANQSSWPDNYSIRDAEDRGGPADKAAAYDWTFPDAQGGNYTTIAKYSRRLLDSGRDAGDPRLNGWREFFGQTDTDGEVEGWDFRRGRAASSDSSHLWHIHLSEDRDKVTDLENKKAVLSVLRGETVAQWRAGSGRTLTGRLADINGDGRVDLLARFPDGNLFVYPGTGKSGTETFGERYQVGIGWNEATAITVADVNGDGRVDLLARFPDGNLFVYPGTGKSGTETFGERYQVGIGWNEATAVTVADVNGDGRVDLLARFPDGNLFVYPGTGKSGTETFGERYQVGIGWNDATAITVADVNGDGRADILARFPDGNLYVYPGTGRSGTETFGERYQVGIGWNDATAITVADINGDGRADLLARFPDGNLYVYPGTGKSGTETFGERYQVGTGWNVVTALT</sequence>
<proteinExistence type="predicted"/>
<dbReference type="Proteomes" id="UP000546162">
    <property type="component" value="Unassembled WGS sequence"/>
</dbReference>
<dbReference type="InterPro" id="IPR013517">
    <property type="entry name" value="FG-GAP"/>
</dbReference>
<dbReference type="Pfam" id="PF13517">
    <property type="entry name" value="FG-GAP_3"/>
    <property type="match status" value="3"/>
</dbReference>
<name>A0A7W7GZZ8_9ACTN</name>
<feature type="compositionally biased region" description="Polar residues" evidence="2">
    <location>
        <begin position="27"/>
        <end position="36"/>
    </location>
</feature>
<evidence type="ECO:0000313" key="3">
    <source>
        <dbReference type="EMBL" id="MBB4741456.1"/>
    </source>
</evidence>
<feature type="region of interest" description="Disordered" evidence="2">
    <location>
        <begin position="27"/>
        <end position="46"/>
    </location>
</feature>
<dbReference type="SUPFAM" id="SSF69318">
    <property type="entry name" value="Integrin alpha N-terminal domain"/>
    <property type="match status" value="1"/>
</dbReference>